<feature type="compositionally biased region" description="Polar residues" evidence="1">
    <location>
        <begin position="342"/>
        <end position="353"/>
    </location>
</feature>
<dbReference type="Pfam" id="PF11938">
    <property type="entry name" value="DUF3456"/>
    <property type="match status" value="1"/>
</dbReference>
<dbReference type="Proteomes" id="UP000063063">
    <property type="component" value="Chromosome 32"/>
</dbReference>
<accession>A0A088RYT2</accession>
<organism evidence="3 4">
    <name type="scientific">Leishmania panamensis</name>
    <dbReference type="NCBI Taxonomy" id="5679"/>
    <lineage>
        <taxon>Eukaryota</taxon>
        <taxon>Discoba</taxon>
        <taxon>Euglenozoa</taxon>
        <taxon>Kinetoplastea</taxon>
        <taxon>Metakinetoplastina</taxon>
        <taxon>Trypanosomatida</taxon>
        <taxon>Trypanosomatidae</taxon>
        <taxon>Leishmaniinae</taxon>
        <taxon>Leishmania</taxon>
        <taxon>Leishmania guyanensis species complex</taxon>
    </lineage>
</organism>
<evidence type="ECO:0000259" key="2">
    <source>
        <dbReference type="Pfam" id="PF11938"/>
    </source>
</evidence>
<evidence type="ECO:0000313" key="3">
    <source>
        <dbReference type="EMBL" id="AIO01096.1"/>
    </source>
</evidence>
<feature type="region of interest" description="Disordered" evidence="1">
    <location>
        <begin position="316"/>
        <end position="370"/>
    </location>
</feature>
<dbReference type="VEuPathDB" id="TriTrypDB:LPMP_322120"/>
<sequence>MRAPSTPLLAPLQRNQRHFLLAVIALLVNLFLASSLTLAATPAQGKSIRPLHGAGYEHLDCSACITVARTLFNRLNKTLAENPSTYLVSHRLSKQNQLRRRQYRSSELLVSEVMENVCATYKNDDRLLRLHPKSKVRLYHQQIFGDARLGVRHALREDEVYPADADPAAWDNKLDGHLYPVARLYSVRDADALHGMQSLSATPTMCALLVEEAEEEIEELVKTARTQAEVEYRLCGMAFPLNKSFSTLDVETKENEVSLAPPITNVCADVEVLRAAARRDQERWEQYQRREAKRKVEIAQRMETAADVAGAATSELASEASTNTEVAAALDRSTPAAAGKSVDSSTEEATNNPVGGGDKEVSDNYTDGEL</sequence>
<feature type="domain" description="DUF3456" evidence="2">
    <location>
        <begin position="60"/>
        <end position="236"/>
    </location>
</feature>
<feature type="compositionally biased region" description="Low complexity" evidence="1">
    <location>
        <begin position="316"/>
        <end position="325"/>
    </location>
</feature>
<reference evidence="3 4" key="1">
    <citation type="journal article" date="2015" name="Sci. Rep.">
        <title>The genome of Leishmania panamensis: insights into genomics of the L. (Viannia) subgenus.</title>
        <authorList>
            <person name="Llanes A."/>
            <person name="Restrepo C.M."/>
            <person name="Vecchio G.D."/>
            <person name="Anguizola F.J."/>
            <person name="Lleonart R."/>
        </authorList>
    </citation>
    <scope>NUCLEOTIDE SEQUENCE [LARGE SCALE GENOMIC DNA]</scope>
    <source>
        <strain evidence="3 4">MHOM/PA/94/PSC-1</strain>
    </source>
</reference>
<keyword evidence="4" id="KW-1185">Reference proteome</keyword>
<dbReference type="KEGG" id="lpan:LPMP_322120"/>
<protein>
    <recommendedName>
        <fullName evidence="2">DUF3456 domain-containing protein</fullName>
    </recommendedName>
</protein>
<proteinExistence type="predicted"/>
<name>A0A088RYT2_LEIPA</name>
<evidence type="ECO:0000256" key="1">
    <source>
        <dbReference type="SAM" id="MobiDB-lite"/>
    </source>
</evidence>
<dbReference type="AlphaFoldDB" id="A0A088RYT2"/>
<dbReference type="GeneID" id="22577953"/>
<dbReference type="EMBL" id="CP009401">
    <property type="protein sequence ID" value="AIO01096.1"/>
    <property type="molecule type" value="Genomic_DNA"/>
</dbReference>
<dbReference type="OrthoDB" id="249838at2759"/>
<evidence type="ECO:0000313" key="4">
    <source>
        <dbReference type="Proteomes" id="UP000063063"/>
    </source>
</evidence>
<dbReference type="RefSeq" id="XP_010701896.1">
    <property type="nucleotide sequence ID" value="XM_010703594.1"/>
</dbReference>
<gene>
    <name evidence="3" type="ORF">LPMP_322120</name>
</gene>
<dbReference type="eggNOG" id="ENOG502S9EW">
    <property type="taxonomic scope" value="Eukaryota"/>
</dbReference>
<dbReference type="InterPro" id="IPR021852">
    <property type="entry name" value="DUF3456"/>
</dbReference>
<dbReference type="VEuPathDB" id="TriTrypDB:LPAL13_320026800"/>